<evidence type="ECO:0000313" key="2">
    <source>
        <dbReference type="Proteomes" id="UP001360953"/>
    </source>
</evidence>
<name>A0ABR1LHV4_9PEZI</name>
<dbReference type="RefSeq" id="XP_066653515.1">
    <property type="nucleotide sequence ID" value="XM_066803153.1"/>
</dbReference>
<gene>
    <name evidence="1" type="ORF">J3D65DRAFT_668936</name>
</gene>
<dbReference type="Proteomes" id="UP001360953">
    <property type="component" value="Unassembled WGS sequence"/>
</dbReference>
<sequence length="316" mass="36388">MAREAAIREWARQFENSFLSKPDFAHLRPARAQQDATIEVAIGAEYETTSLSECALAFLRQLKSLCTRYPTERGERAVLNCLTSAVIKRFVKGKDKGVPGLILEDVVLAEKLAAEVMRRSGSVEHSSGQYQLAIPQQTSWSRWSKEMLESQPLWPKRADFTTKEQYDEAMGLVEQEWWEAWVNAIEKNWGCYIHDAIPVHLREPIAEQKGEDHVRLLHYNRHDGSEFDTGGRSVDDYRGPMDWTVSFTYHLLMLSYMTRDARHVGLEWMTEQVKARLEAPRTSKQPWLTLTDLKKIVKDLAAYLDANKKVDTPMED</sequence>
<evidence type="ECO:0000313" key="1">
    <source>
        <dbReference type="EMBL" id="KAK7534790.1"/>
    </source>
</evidence>
<protein>
    <submittedName>
        <fullName evidence="1">Uncharacterized protein</fullName>
    </submittedName>
</protein>
<accession>A0ABR1LHV4</accession>
<proteinExistence type="predicted"/>
<dbReference type="EMBL" id="JBBPEH010000008">
    <property type="protein sequence ID" value="KAK7534790.1"/>
    <property type="molecule type" value="Genomic_DNA"/>
</dbReference>
<keyword evidence="2" id="KW-1185">Reference proteome</keyword>
<reference evidence="1 2" key="1">
    <citation type="submission" date="2024-04" db="EMBL/GenBank/DDBJ databases">
        <title>Phyllosticta paracitricarpa is synonymous to the EU quarantine fungus P. citricarpa based on phylogenomic analyses.</title>
        <authorList>
            <consortium name="Lawrence Berkeley National Laboratory"/>
            <person name="Van ingen-buijs V.A."/>
            <person name="Van westerhoven A.C."/>
            <person name="Haridas S."/>
            <person name="Skiadas P."/>
            <person name="Martin F."/>
            <person name="Groenewald J.Z."/>
            <person name="Crous P.W."/>
            <person name="Seidl M.F."/>
        </authorList>
    </citation>
    <scope>NUCLEOTIDE SEQUENCE [LARGE SCALE GENOMIC DNA]</scope>
    <source>
        <strain evidence="1 2">CPC 17464</strain>
    </source>
</reference>
<comment type="caution">
    <text evidence="1">The sequence shown here is derived from an EMBL/GenBank/DDBJ whole genome shotgun (WGS) entry which is preliminary data.</text>
</comment>
<dbReference type="GeneID" id="92036059"/>
<organism evidence="1 2">
    <name type="scientific">Phyllosticta citribraziliensis</name>
    <dbReference type="NCBI Taxonomy" id="989973"/>
    <lineage>
        <taxon>Eukaryota</taxon>
        <taxon>Fungi</taxon>
        <taxon>Dikarya</taxon>
        <taxon>Ascomycota</taxon>
        <taxon>Pezizomycotina</taxon>
        <taxon>Dothideomycetes</taxon>
        <taxon>Dothideomycetes incertae sedis</taxon>
        <taxon>Botryosphaeriales</taxon>
        <taxon>Phyllostictaceae</taxon>
        <taxon>Phyllosticta</taxon>
    </lineage>
</organism>